<dbReference type="CDD" id="cd00082">
    <property type="entry name" value="HisKA"/>
    <property type="match status" value="1"/>
</dbReference>
<dbReference type="InterPro" id="IPR003661">
    <property type="entry name" value="HisK_dim/P_dom"/>
</dbReference>
<name>A0A399F7J6_9DEIN</name>
<dbReference type="Pfam" id="PF00512">
    <property type="entry name" value="HisKA"/>
    <property type="match status" value="1"/>
</dbReference>
<accession>A0A399F7J6</accession>
<evidence type="ECO:0000259" key="10">
    <source>
        <dbReference type="PROSITE" id="PS50113"/>
    </source>
</evidence>
<dbReference type="FunFam" id="3.30.565.10:FF:000006">
    <property type="entry name" value="Sensor histidine kinase WalK"/>
    <property type="match status" value="1"/>
</dbReference>
<dbReference type="SUPFAM" id="SSF47384">
    <property type="entry name" value="Homodimeric domain of signal transducing histidine kinase"/>
    <property type="match status" value="1"/>
</dbReference>
<dbReference type="FunFam" id="1.10.287.130:FF:000001">
    <property type="entry name" value="Two-component sensor histidine kinase"/>
    <property type="match status" value="1"/>
</dbReference>
<evidence type="ECO:0000256" key="5">
    <source>
        <dbReference type="ARBA" id="ARBA00022777"/>
    </source>
</evidence>
<dbReference type="OrthoDB" id="112712at2"/>
<keyword evidence="7" id="KW-0472">Membrane</keyword>
<comment type="catalytic activity">
    <reaction evidence="1">
        <text>ATP + protein L-histidine = ADP + protein N-phospho-L-histidine.</text>
        <dbReference type="EC" id="2.7.13.3"/>
    </reaction>
</comment>
<organism evidence="11 12">
    <name type="scientific">Calidithermus terrae</name>
    <dbReference type="NCBI Taxonomy" id="1408545"/>
    <lineage>
        <taxon>Bacteria</taxon>
        <taxon>Thermotogati</taxon>
        <taxon>Deinococcota</taxon>
        <taxon>Deinococci</taxon>
        <taxon>Thermales</taxon>
        <taxon>Thermaceae</taxon>
        <taxon>Calidithermus</taxon>
    </lineage>
</organism>
<dbReference type="RefSeq" id="WP_119313563.1">
    <property type="nucleotide sequence ID" value="NZ_QXDL01000006.1"/>
</dbReference>
<dbReference type="InterPro" id="IPR000700">
    <property type="entry name" value="PAS-assoc_C"/>
</dbReference>
<dbReference type="Gene3D" id="3.30.565.10">
    <property type="entry name" value="Histidine kinase-like ATPase, C-terminal domain"/>
    <property type="match status" value="1"/>
</dbReference>
<dbReference type="InterPro" id="IPR001610">
    <property type="entry name" value="PAC"/>
</dbReference>
<dbReference type="PROSITE" id="PS50109">
    <property type="entry name" value="HIS_KIN"/>
    <property type="match status" value="1"/>
</dbReference>
<dbReference type="Pfam" id="PF08448">
    <property type="entry name" value="PAS_4"/>
    <property type="match status" value="1"/>
</dbReference>
<dbReference type="InterPro" id="IPR013655">
    <property type="entry name" value="PAS_fold_3"/>
</dbReference>
<dbReference type="SUPFAM" id="SSF55785">
    <property type="entry name" value="PYP-like sensor domain (PAS domain)"/>
    <property type="match status" value="2"/>
</dbReference>
<dbReference type="InterPro" id="IPR003594">
    <property type="entry name" value="HATPase_dom"/>
</dbReference>
<proteinExistence type="predicted"/>
<dbReference type="PANTHER" id="PTHR43711">
    <property type="entry name" value="TWO-COMPONENT HISTIDINE KINASE"/>
    <property type="match status" value="1"/>
</dbReference>
<gene>
    <name evidence="11" type="primary">resE_1</name>
    <name evidence="11" type="ORF">Mterra_00312</name>
</gene>
<evidence type="ECO:0000256" key="7">
    <source>
        <dbReference type="ARBA" id="ARBA00023136"/>
    </source>
</evidence>
<keyword evidence="4 11" id="KW-0808">Transferase</keyword>
<dbReference type="InterPro" id="IPR035965">
    <property type="entry name" value="PAS-like_dom_sf"/>
</dbReference>
<dbReference type="InterPro" id="IPR000014">
    <property type="entry name" value="PAS"/>
</dbReference>
<dbReference type="InterPro" id="IPR005467">
    <property type="entry name" value="His_kinase_dom"/>
</dbReference>
<evidence type="ECO:0000256" key="2">
    <source>
        <dbReference type="ARBA" id="ARBA00012438"/>
    </source>
</evidence>
<dbReference type="InterPro" id="IPR004358">
    <property type="entry name" value="Sig_transdc_His_kin-like_C"/>
</dbReference>
<dbReference type="Gene3D" id="3.30.450.20">
    <property type="entry name" value="PAS domain"/>
    <property type="match status" value="2"/>
</dbReference>
<sequence>MDVRRDQAIPSVAEAILKALPLPALLLGERGEVLGANRLWQRMGGQAEPPEPGVLEPAVRRALQQGEPVLLEQPRVQITPLEAPGLAVAVFAEAPQPLSWPGERYARAERAAGAFAYAWELPEGRLRYSPNLPQVTGYDPEELPPGPEGWYALVHPDDLGPARERLEARGPFALEYRLRHKDGRYRWLLDRGEVQRGAEGQALRVVGYCLDVSAAKEAQQFLERTRRQVIQVLDSVGDAFFVLDTAWRFTYLNRAAERLLGRKCPQLIGKNLWEEFPHLRQTAIYQNFLWARDSGGSVAFEALYMPLRRWFEVRAYPDPQGLAAYFHDIHDRKEAEEALRISEERYRELSESQKRFVNDAAHELRAPLTAIQGNLDLLVEFPQMPEQDRAEALRETHREARRLSRLVNDMLALARGDAGRTVHKRWVRLEEVVASAWAKARSLARGHRLELAPVPPLEVHADPDRLEQLLLILLDNALKYTPPPGRVRLEVEAGQEVRFRLTDEGIGIAPEDLPHVFERFWRADPARSRDADGTGLGLSIARWIVQQHGGSIAVESELGRGTTVVVHLPVA</sequence>
<dbReference type="PANTHER" id="PTHR43711:SF1">
    <property type="entry name" value="HISTIDINE KINASE 1"/>
    <property type="match status" value="1"/>
</dbReference>
<dbReference type="InterPro" id="IPR013656">
    <property type="entry name" value="PAS_4"/>
</dbReference>
<keyword evidence="3" id="KW-0597">Phosphoprotein</keyword>
<dbReference type="InterPro" id="IPR036890">
    <property type="entry name" value="HATPase_C_sf"/>
</dbReference>
<dbReference type="Gene3D" id="2.10.70.100">
    <property type="match status" value="1"/>
</dbReference>
<dbReference type="Gene3D" id="1.10.287.130">
    <property type="match status" value="1"/>
</dbReference>
<evidence type="ECO:0000259" key="9">
    <source>
        <dbReference type="PROSITE" id="PS50112"/>
    </source>
</evidence>
<keyword evidence="5 11" id="KW-0418">Kinase</keyword>
<evidence type="ECO:0000256" key="3">
    <source>
        <dbReference type="ARBA" id="ARBA00022553"/>
    </source>
</evidence>
<dbReference type="SMART" id="SM00086">
    <property type="entry name" value="PAC"/>
    <property type="match status" value="1"/>
</dbReference>
<dbReference type="PROSITE" id="PS50112">
    <property type="entry name" value="PAS"/>
    <property type="match status" value="1"/>
</dbReference>
<dbReference type="CDD" id="cd00075">
    <property type="entry name" value="HATPase"/>
    <property type="match status" value="1"/>
</dbReference>
<dbReference type="InterPro" id="IPR050736">
    <property type="entry name" value="Sensor_HK_Regulatory"/>
</dbReference>
<feature type="domain" description="PAS" evidence="9">
    <location>
        <begin position="225"/>
        <end position="278"/>
    </location>
</feature>
<dbReference type="GO" id="GO:0000155">
    <property type="term" value="F:phosphorelay sensor kinase activity"/>
    <property type="evidence" value="ECO:0007669"/>
    <property type="project" value="InterPro"/>
</dbReference>
<dbReference type="AlphaFoldDB" id="A0A399F7J6"/>
<evidence type="ECO:0000313" key="11">
    <source>
        <dbReference type="EMBL" id="RIH90611.1"/>
    </source>
</evidence>
<reference evidence="11 12" key="1">
    <citation type="submission" date="2018-08" db="EMBL/GenBank/DDBJ databases">
        <title>Meiothermus terrae DSM 26712 genome sequencing project.</title>
        <authorList>
            <person name="Da Costa M.S."/>
            <person name="Albuquerque L."/>
            <person name="Raposo P."/>
            <person name="Froufe H.J.C."/>
            <person name="Barroso C.S."/>
            <person name="Egas C."/>
        </authorList>
    </citation>
    <scope>NUCLEOTIDE SEQUENCE [LARGE SCALE GENOMIC DNA]</scope>
    <source>
        <strain evidence="11 12">DSM 26712</strain>
    </source>
</reference>
<dbReference type="Pfam" id="PF02518">
    <property type="entry name" value="HATPase_c"/>
    <property type="match status" value="1"/>
</dbReference>
<dbReference type="EC" id="2.7.13.3" evidence="2"/>
<dbReference type="PRINTS" id="PR00344">
    <property type="entry name" value="BCTRLSENSOR"/>
</dbReference>
<evidence type="ECO:0000313" key="12">
    <source>
        <dbReference type="Proteomes" id="UP000265715"/>
    </source>
</evidence>
<dbReference type="SUPFAM" id="SSF55874">
    <property type="entry name" value="ATPase domain of HSP90 chaperone/DNA topoisomerase II/histidine kinase"/>
    <property type="match status" value="1"/>
</dbReference>
<dbReference type="Proteomes" id="UP000265715">
    <property type="component" value="Unassembled WGS sequence"/>
</dbReference>
<dbReference type="InterPro" id="IPR036097">
    <property type="entry name" value="HisK_dim/P_sf"/>
</dbReference>
<feature type="domain" description="Histidine kinase" evidence="8">
    <location>
        <begin position="359"/>
        <end position="571"/>
    </location>
</feature>
<dbReference type="SMART" id="SM00387">
    <property type="entry name" value="HATPase_c"/>
    <property type="match status" value="1"/>
</dbReference>
<dbReference type="SMART" id="SM00091">
    <property type="entry name" value="PAS"/>
    <property type="match status" value="2"/>
</dbReference>
<keyword evidence="6" id="KW-0902">Two-component regulatory system</keyword>
<dbReference type="PROSITE" id="PS50113">
    <property type="entry name" value="PAC"/>
    <property type="match status" value="1"/>
</dbReference>
<comment type="caution">
    <text evidence="11">The sequence shown here is derived from an EMBL/GenBank/DDBJ whole genome shotgun (WGS) entry which is preliminary data.</text>
</comment>
<feature type="domain" description="PAC" evidence="10">
    <location>
        <begin position="172"/>
        <end position="224"/>
    </location>
</feature>
<keyword evidence="12" id="KW-1185">Reference proteome</keyword>
<dbReference type="CDD" id="cd00130">
    <property type="entry name" value="PAS"/>
    <property type="match status" value="2"/>
</dbReference>
<evidence type="ECO:0000256" key="6">
    <source>
        <dbReference type="ARBA" id="ARBA00023012"/>
    </source>
</evidence>
<evidence type="ECO:0000256" key="1">
    <source>
        <dbReference type="ARBA" id="ARBA00000085"/>
    </source>
</evidence>
<protein>
    <recommendedName>
        <fullName evidence="2">histidine kinase</fullName>
        <ecNumber evidence="2">2.7.13.3</ecNumber>
    </recommendedName>
</protein>
<dbReference type="EMBL" id="QXDL01000006">
    <property type="protein sequence ID" value="RIH90611.1"/>
    <property type="molecule type" value="Genomic_DNA"/>
</dbReference>
<dbReference type="SMART" id="SM00388">
    <property type="entry name" value="HisKA"/>
    <property type="match status" value="1"/>
</dbReference>
<dbReference type="Pfam" id="PF08447">
    <property type="entry name" value="PAS_3"/>
    <property type="match status" value="1"/>
</dbReference>
<evidence type="ECO:0000256" key="4">
    <source>
        <dbReference type="ARBA" id="ARBA00022679"/>
    </source>
</evidence>
<dbReference type="NCBIfam" id="TIGR00229">
    <property type="entry name" value="sensory_box"/>
    <property type="match status" value="2"/>
</dbReference>
<evidence type="ECO:0000259" key="8">
    <source>
        <dbReference type="PROSITE" id="PS50109"/>
    </source>
</evidence>